<comment type="similarity">
    <text evidence="5">Belongs to the YicC/YloC family.</text>
</comment>
<dbReference type="NCBIfam" id="TIGR00255">
    <property type="entry name" value="YicC/YloC family endoribonuclease"/>
    <property type="match status" value="1"/>
</dbReference>
<keyword evidence="2" id="KW-0540">Nuclease</keyword>
<evidence type="ECO:0000313" key="8">
    <source>
        <dbReference type="EMBL" id="SDN87404.1"/>
    </source>
</evidence>
<dbReference type="GO" id="GO:0016787">
    <property type="term" value="F:hydrolase activity"/>
    <property type="evidence" value="ECO:0007669"/>
    <property type="project" value="UniProtKB-KW"/>
</dbReference>
<evidence type="ECO:0000259" key="7">
    <source>
        <dbReference type="Pfam" id="PF08340"/>
    </source>
</evidence>
<dbReference type="Pfam" id="PF03755">
    <property type="entry name" value="YicC-like_N"/>
    <property type="match status" value="1"/>
</dbReference>
<evidence type="ECO:0000256" key="2">
    <source>
        <dbReference type="ARBA" id="ARBA00022722"/>
    </source>
</evidence>
<proteinExistence type="inferred from homology"/>
<name>A0A1H0EYC5_9HYPH</name>
<reference evidence="9" key="1">
    <citation type="submission" date="2016-10" db="EMBL/GenBank/DDBJ databases">
        <authorList>
            <person name="Varghese N."/>
            <person name="Submissions S."/>
        </authorList>
    </citation>
    <scope>NUCLEOTIDE SEQUENCE [LARGE SCALE GENOMIC DNA]</scope>
    <source>
        <strain evidence="9">BL47</strain>
    </source>
</reference>
<dbReference type="PANTHER" id="PTHR30636">
    <property type="entry name" value="UPF0701 PROTEIN YICC"/>
    <property type="match status" value="1"/>
</dbReference>
<feature type="domain" description="Endoribonuclease YicC-like C-terminal" evidence="7">
    <location>
        <begin position="192"/>
        <end position="304"/>
    </location>
</feature>
<sequence length="304" mass="32121">MLQAPIFTATGFAMAQIASMTGFARAAGTTGSIHWVWEVRSVNGRGLEVRVRVPAGQDGPGEAARAALQKALTRGQCQLTLTLTKPEAAARVRINEALLASLAQAVARVPVPEGVAPATMDGLLGLRGVIEVEDETIDSEALSRDLTEGAARLVADLVAARRAEGRQLEQVVTAQIDRIAALTQAAEDNPARQPAAVRARLEAAVAALGGSGLDPDRLHQEAMLLAGKADVREELDRLRAHVASARELLAAGGAIGRRLDFLAQEFGREANTLGAKANDISLSRIGLDLKAVVEQFREQVQNIE</sequence>
<keyword evidence="4" id="KW-0378">Hydrolase</keyword>
<protein>
    <submittedName>
        <fullName evidence="8">TIGR00255 family protein</fullName>
    </submittedName>
</protein>
<evidence type="ECO:0000259" key="6">
    <source>
        <dbReference type="Pfam" id="PF03755"/>
    </source>
</evidence>
<dbReference type="InterPro" id="IPR005229">
    <property type="entry name" value="YicC/YloC-like"/>
</dbReference>
<keyword evidence="9" id="KW-1185">Reference proteome</keyword>
<dbReference type="AlphaFoldDB" id="A0A1H0EYC5"/>
<gene>
    <name evidence="8" type="ORF">SAMN05216360_11254</name>
</gene>
<dbReference type="PANTHER" id="PTHR30636:SF3">
    <property type="entry name" value="UPF0701 PROTEIN YICC"/>
    <property type="match status" value="1"/>
</dbReference>
<evidence type="ECO:0000256" key="4">
    <source>
        <dbReference type="ARBA" id="ARBA00022801"/>
    </source>
</evidence>
<accession>A0A1H0EYC5</accession>
<dbReference type="EMBL" id="FNHS01000012">
    <property type="protein sequence ID" value="SDN87404.1"/>
    <property type="molecule type" value="Genomic_DNA"/>
</dbReference>
<dbReference type="Proteomes" id="UP000198704">
    <property type="component" value="Unassembled WGS sequence"/>
</dbReference>
<dbReference type="Pfam" id="PF08340">
    <property type="entry name" value="YicC-like_C"/>
    <property type="match status" value="1"/>
</dbReference>
<evidence type="ECO:0000313" key="9">
    <source>
        <dbReference type="Proteomes" id="UP000198704"/>
    </source>
</evidence>
<evidence type="ECO:0000256" key="5">
    <source>
        <dbReference type="ARBA" id="ARBA00035648"/>
    </source>
</evidence>
<evidence type="ECO:0000256" key="1">
    <source>
        <dbReference type="ARBA" id="ARBA00001968"/>
    </source>
</evidence>
<feature type="domain" description="Endoribonuclease YicC-like N-terminal" evidence="6">
    <location>
        <begin position="17"/>
        <end position="169"/>
    </location>
</feature>
<dbReference type="STRING" id="582672.SAMN05216360_11254"/>
<dbReference type="InterPro" id="IPR013551">
    <property type="entry name" value="YicC-like_C"/>
</dbReference>
<organism evidence="8 9">
    <name type="scientific">Methylobacterium phyllostachyos</name>
    <dbReference type="NCBI Taxonomy" id="582672"/>
    <lineage>
        <taxon>Bacteria</taxon>
        <taxon>Pseudomonadati</taxon>
        <taxon>Pseudomonadota</taxon>
        <taxon>Alphaproteobacteria</taxon>
        <taxon>Hyphomicrobiales</taxon>
        <taxon>Methylobacteriaceae</taxon>
        <taxon>Methylobacterium</taxon>
    </lineage>
</organism>
<dbReference type="GO" id="GO:0004521">
    <property type="term" value="F:RNA endonuclease activity"/>
    <property type="evidence" value="ECO:0007669"/>
    <property type="project" value="InterPro"/>
</dbReference>
<keyword evidence="3" id="KW-0255">Endonuclease</keyword>
<evidence type="ECO:0000256" key="3">
    <source>
        <dbReference type="ARBA" id="ARBA00022759"/>
    </source>
</evidence>
<comment type="cofactor">
    <cofactor evidence="1">
        <name>a divalent metal cation</name>
        <dbReference type="ChEBI" id="CHEBI:60240"/>
    </cofactor>
</comment>
<dbReference type="InterPro" id="IPR013527">
    <property type="entry name" value="YicC-like_N"/>
</dbReference>